<accession>A0AC34Q5C4</accession>
<evidence type="ECO:0000313" key="1">
    <source>
        <dbReference type="Proteomes" id="UP000887576"/>
    </source>
</evidence>
<evidence type="ECO:0000313" key="2">
    <source>
        <dbReference type="WBParaSite" id="JU765_v2.g1312.t1"/>
    </source>
</evidence>
<dbReference type="WBParaSite" id="JU765_v2.g1312.t1">
    <property type="protein sequence ID" value="JU765_v2.g1312.t1"/>
    <property type="gene ID" value="JU765_v2.g1312"/>
</dbReference>
<protein>
    <submittedName>
        <fullName evidence="2">Uncharacterized protein</fullName>
    </submittedName>
</protein>
<reference evidence="2" key="1">
    <citation type="submission" date="2022-11" db="UniProtKB">
        <authorList>
            <consortium name="WormBaseParasite"/>
        </authorList>
    </citation>
    <scope>IDENTIFICATION</scope>
</reference>
<dbReference type="Proteomes" id="UP000887576">
    <property type="component" value="Unplaced"/>
</dbReference>
<name>A0AC34Q5C4_9BILA</name>
<organism evidence="1 2">
    <name type="scientific">Panagrolaimus sp. JU765</name>
    <dbReference type="NCBI Taxonomy" id="591449"/>
    <lineage>
        <taxon>Eukaryota</taxon>
        <taxon>Metazoa</taxon>
        <taxon>Ecdysozoa</taxon>
        <taxon>Nematoda</taxon>
        <taxon>Chromadorea</taxon>
        <taxon>Rhabditida</taxon>
        <taxon>Tylenchina</taxon>
        <taxon>Panagrolaimomorpha</taxon>
        <taxon>Panagrolaimoidea</taxon>
        <taxon>Panagrolaimidae</taxon>
        <taxon>Panagrolaimus</taxon>
    </lineage>
</organism>
<proteinExistence type="predicted"/>
<sequence>MESNLFSEPLNLECFENFFIHVLESENFKPHVDKLVGELSLLQNHERVECGIEKLKRMKAWTQNRIRAIEERKKLQQKKQEILREENERNEAFKTKTNEEVASLINVDNLYSDDSFPFYEELNILQQLDMKSYENAVKRRNILDFLFH</sequence>